<feature type="non-terminal residue" evidence="3">
    <location>
        <position position="1"/>
    </location>
</feature>
<dbReference type="GO" id="GO:0009289">
    <property type="term" value="C:pilus"/>
    <property type="evidence" value="ECO:0007669"/>
    <property type="project" value="InterPro"/>
</dbReference>
<dbReference type="InterPro" id="IPR009742">
    <property type="entry name" value="Curlin_rpt"/>
</dbReference>
<evidence type="ECO:0000313" key="3">
    <source>
        <dbReference type="EMBL" id="ETX26584.1"/>
    </source>
</evidence>
<accession>X7F3H1</accession>
<sequence>TTSLRENRASNEASVTVTGSSNGFFVSQVGPLGGSGNTATIEVRGNENGAGLSVIRTAADTRTALDSYAGLFRGGVFQVGEDNLLDLSVEGNRNVFAVAQDGSGNRIDGTQDGGGNMAAVVQVGAMNTSVFSQVGSNNALGITQ</sequence>
<comment type="similarity">
    <text evidence="1">Belongs to the CsgA/CsgB family.</text>
</comment>
<gene>
    <name evidence="3" type="ORF">RISW2_21910</name>
</gene>
<evidence type="ECO:0000256" key="2">
    <source>
        <dbReference type="ARBA" id="ARBA00022729"/>
    </source>
</evidence>
<evidence type="ECO:0008006" key="5">
    <source>
        <dbReference type="Google" id="ProtNLM"/>
    </source>
</evidence>
<protein>
    <recommendedName>
        <fullName evidence="5">Curlin</fullName>
    </recommendedName>
</protein>
<comment type="caution">
    <text evidence="3">The sequence shown here is derived from an EMBL/GenBank/DDBJ whole genome shotgun (WGS) entry which is preliminary data.</text>
</comment>
<dbReference type="EMBL" id="JAME01000076">
    <property type="protein sequence ID" value="ETX26584.1"/>
    <property type="molecule type" value="Genomic_DNA"/>
</dbReference>
<name>X7F3H1_9RHOB</name>
<organism evidence="3 4">
    <name type="scientific">Roseivivax isoporae LMG 25204</name>
    <dbReference type="NCBI Taxonomy" id="1449351"/>
    <lineage>
        <taxon>Bacteria</taxon>
        <taxon>Pseudomonadati</taxon>
        <taxon>Pseudomonadota</taxon>
        <taxon>Alphaproteobacteria</taxon>
        <taxon>Rhodobacterales</taxon>
        <taxon>Roseobacteraceae</taxon>
        <taxon>Roseivivax</taxon>
    </lineage>
</organism>
<dbReference type="RefSeq" id="WP_211238743.1">
    <property type="nucleotide sequence ID" value="NZ_JAME01000076.1"/>
</dbReference>
<dbReference type="Pfam" id="PF07012">
    <property type="entry name" value="Curlin_rpt"/>
    <property type="match status" value="1"/>
</dbReference>
<keyword evidence="4" id="KW-1185">Reference proteome</keyword>
<dbReference type="AlphaFoldDB" id="X7F3H1"/>
<evidence type="ECO:0000313" key="4">
    <source>
        <dbReference type="Proteomes" id="UP000023430"/>
    </source>
</evidence>
<proteinExistence type="inferred from homology"/>
<evidence type="ECO:0000256" key="1">
    <source>
        <dbReference type="ARBA" id="ARBA00009766"/>
    </source>
</evidence>
<dbReference type="GO" id="GO:0007155">
    <property type="term" value="P:cell adhesion"/>
    <property type="evidence" value="ECO:0007669"/>
    <property type="project" value="InterPro"/>
</dbReference>
<dbReference type="Proteomes" id="UP000023430">
    <property type="component" value="Unassembled WGS sequence"/>
</dbReference>
<keyword evidence="2" id="KW-0732">Signal</keyword>
<reference evidence="3 4" key="1">
    <citation type="submission" date="2014-01" db="EMBL/GenBank/DDBJ databases">
        <title>Roseivivax isoporae LMG 25204 Genome Sequencing.</title>
        <authorList>
            <person name="Lai Q."/>
            <person name="Li G."/>
            <person name="Shao Z."/>
        </authorList>
    </citation>
    <scope>NUCLEOTIDE SEQUENCE [LARGE SCALE GENOMIC DNA]</scope>
    <source>
        <strain evidence="3 4">LMG 25204</strain>
    </source>
</reference>